<keyword evidence="2" id="KW-0238">DNA-binding</keyword>
<evidence type="ECO:0000256" key="3">
    <source>
        <dbReference type="ARBA" id="ARBA00023163"/>
    </source>
</evidence>
<dbReference type="PROSITE" id="PS50995">
    <property type="entry name" value="HTH_MARR_2"/>
    <property type="match status" value="1"/>
</dbReference>
<gene>
    <name evidence="5" type="ORF">C7I84_10575</name>
</gene>
<dbReference type="Pfam" id="PF12802">
    <property type="entry name" value="MarR_2"/>
    <property type="match status" value="1"/>
</dbReference>
<evidence type="ECO:0000259" key="4">
    <source>
        <dbReference type="PROSITE" id="PS50995"/>
    </source>
</evidence>
<dbReference type="OrthoDB" id="8906692at2"/>
<feature type="domain" description="HTH marR-type" evidence="4">
    <location>
        <begin position="15"/>
        <end position="148"/>
    </location>
</feature>
<dbReference type="InterPro" id="IPR036390">
    <property type="entry name" value="WH_DNA-bd_sf"/>
</dbReference>
<evidence type="ECO:0000313" key="5">
    <source>
        <dbReference type="EMBL" id="PSJ61182.1"/>
    </source>
</evidence>
<dbReference type="Proteomes" id="UP000241229">
    <property type="component" value="Unassembled WGS sequence"/>
</dbReference>
<proteinExistence type="predicted"/>
<evidence type="ECO:0000256" key="2">
    <source>
        <dbReference type="ARBA" id="ARBA00023125"/>
    </source>
</evidence>
<dbReference type="AlphaFoldDB" id="A0A2P7SFA7"/>
<dbReference type="EMBL" id="PXYK01000008">
    <property type="protein sequence ID" value="PSJ61182.1"/>
    <property type="molecule type" value="Genomic_DNA"/>
</dbReference>
<organism evidence="5 6">
    <name type="scientific">Kumtagia ephedrae</name>
    <dbReference type="NCBI Taxonomy" id="2116701"/>
    <lineage>
        <taxon>Bacteria</taxon>
        <taxon>Pseudomonadati</taxon>
        <taxon>Pseudomonadota</taxon>
        <taxon>Alphaproteobacteria</taxon>
        <taxon>Hyphomicrobiales</taxon>
        <taxon>Phyllobacteriaceae</taxon>
        <taxon>Kumtagia</taxon>
    </lineage>
</organism>
<evidence type="ECO:0000256" key="1">
    <source>
        <dbReference type="ARBA" id="ARBA00023015"/>
    </source>
</evidence>
<dbReference type="InterPro" id="IPR052067">
    <property type="entry name" value="Metal_resp_HTH_trans_reg"/>
</dbReference>
<keyword evidence="3" id="KW-0804">Transcription</keyword>
<dbReference type="PANTHER" id="PTHR35790:SF4">
    <property type="entry name" value="HTH-TYPE TRANSCRIPTIONAL REGULATOR PCHR"/>
    <property type="match status" value="1"/>
</dbReference>
<dbReference type="Gene3D" id="1.10.10.10">
    <property type="entry name" value="Winged helix-like DNA-binding domain superfamily/Winged helix DNA-binding domain"/>
    <property type="match status" value="1"/>
</dbReference>
<dbReference type="InterPro" id="IPR000835">
    <property type="entry name" value="HTH_MarR-typ"/>
</dbReference>
<keyword evidence="6" id="KW-1185">Reference proteome</keyword>
<dbReference type="InterPro" id="IPR036388">
    <property type="entry name" value="WH-like_DNA-bd_sf"/>
</dbReference>
<dbReference type="GO" id="GO:0003677">
    <property type="term" value="F:DNA binding"/>
    <property type="evidence" value="ECO:0007669"/>
    <property type="project" value="UniProtKB-KW"/>
</dbReference>
<dbReference type="SMART" id="SM00347">
    <property type="entry name" value="HTH_MARR"/>
    <property type="match status" value="1"/>
</dbReference>
<accession>A0A2P7SFA7</accession>
<evidence type="ECO:0000313" key="6">
    <source>
        <dbReference type="Proteomes" id="UP000241229"/>
    </source>
</evidence>
<reference evidence="5 6" key="1">
    <citation type="submission" date="2018-03" db="EMBL/GenBank/DDBJ databases">
        <title>The draft genome of Mesorhizobium sp. 6GN-30.</title>
        <authorList>
            <person name="Liu L."/>
            <person name="Li L."/>
            <person name="Wang T."/>
            <person name="Zhang X."/>
            <person name="Liang L."/>
        </authorList>
    </citation>
    <scope>NUCLEOTIDE SEQUENCE [LARGE SCALE GENOMIC DNA]</scope>
    <source>
        <strain evidence="5 6">6GN30</strain>
    </source>
</reference>
<protein>
    <submittedName>
        <fullName evidence="5">MarR family transcriptional regulator</fullName>
    </submittedName>
</protein>
<keyword evidence="1" id="KW-0805">Transcription regulation</keyword>
<sequence length="152" mass="17148">MPASRAGQEPLLALEEFLPYRLNRLADKVSREFSKIYADRHGLTRPEWRTLATLGQFGTMTATEIGAHSSMHKTKVSRAVSALEKRKWLARGIDPLDRRLEHLTLTRAGHAAYRDLVPLMKAHEARLLGRASASERQAIQNAIEVLERALKL</sequence>
<dbReference type="PANTHER" id="PTHR35790">
    <property type="entry name" value="HTH-TYPE TRANSCRIPTIONAL REGULATOR PCHR"/>
    <property type="match status" value="1"/>
</dbReference>
<dbReference type="SUPFAM" id="SSF46785">
    <property type="entry name" value="Winged helix' DNA-binding domain"/>
    <property type="match status" value="1"/>
</dbReference>
<dbReference type="GO" id="GO:0003700">
    <property type="term" value="F:DNA-binding transcription factor activity"/>
    <property type="evidence" value="ECO:0007669"/>
    <property type="project" value="InterPro"/>
</dbReference>
<name>A0A2P7SFA7_9HYPH</name>
<comment type="caution">
    <text evidence="5">The sequence shown here is derived from an EMBL/GenBank/DDBJ whole genome shotgun (WGS) entry which is preliminary data.</text>
</comment>